<evidence type="ECO:0000313" key="2">
    <source>
        <dbReference type="Proteomes" id="UP001364224"/>
    </source>
</evidence>
<protein>
    <submittedName>
        <fullName evidence="1">Uncharacterized protein</fullName>
    </submittedName>
</protein>
<dbReference type="RefSeq" id="WP_334480895.1">
    <property type="nucleotide sequence ID" value="NZ_JAZHRV010000001.1"/>
</dbReference>
<sequence>MTSADDEPELAPPLPLAARQASRLAPILLLLGVIGGGVYASTGIDHSEVGTAPSRPEELSANIVTFVAPDNHAGVAAAVAALKVPTAQRAEIAHAVLEGKRRIGWIVFTDSIDPDGDTIAVEGSGLIQQVVLTKSWTPVAVTLEDGAPIHVTAVRDGVAGGVTIAFATGAGVMPMRILRPGERIEVVP</sequence>
<comment type="caution">
    <text evidence="1">The sequence shown here is derived from an EMBL/GenBank/DDBJ whole genome shotgun (WGS) entry which is preliminary data.</text>
</comment>
<proteinExistence type="predicted"/>
<dbReference type="EMBL" id="JAZHRV010000001">
    <property type="protein sequence ID" value="MEH2555744.1"/>
    <property type="molecule type" value="Genomic_DNA"/>
</dbReference>
<accession>A0ABU8BC29</accession>
<dbReference type="Proteomes" id="UP001364224">
    <property type="component" value="Unassembled WGS sequence"/>
</dbReference>
<name>A0ABU8BC29_9BRAD</name>
<reference evidence="1 2" key="1">
    <citation type="submission" date="2024-02" db="EMBL/GenBank/DDBJ databases">
        <title>Adaptive strategies in a cosmopolitan and abundant soil bacterium.</title>
        <authorList>
            <person name="Carini P."/>
        </authorList>
    </citation>
    <scope>NUCLEOTIDE SEQUENCE [LARGE SCALE GENOMIC DNA]</scope>
    <source>
        <strain evidence="1 2">AZCC 1608</strain>
    </source>
</reference>
<evidence type="ECO:0000313" key="1">
    <source>
        <dbReference type="EMBL" id="MEH2555744.1"/>
    </source>
</evidence>
<keyword evidence="2" id="KW-1185">Reference proteome</keyword>
<gene>
    <name evidence="1" type="ORF">V1286_003273</name>
</gene>
<organism evidence="1 2">
    <name type="scientific">Bradyrhizobium algeriense</name>
    <dbReference type="NCBI Taxonomy" id="634784"/>
    <lineage>
        <taxon>Bacteria</taxon>
        <taxon>Pseudomonadati</taxon>
        <taxon>Pseudomonadota</taxon>
        <taxon>Alphaproteobacteria</taxon>
        <taxon>Hyphomicrobiales</taxon>
        <taxon>Nitrobacteraceae</taxon>
        <taxon>Bradyrhizobium</taxon>
    </lineage>
</organism>